<accession>A0A943YZ48</accession>
<evidence type="ECO:0000256" key="2">
    <source>
        <dbReference type="ARBA" id="ARBA00022679"/>
    </source>
</evidence>
<protein>
    <submittedName>
        <fullName evidence="4">Glycosyltransferase family 2 protein</fullName>
    </submittedName>
</protein>
<evidence type="ECO:0000256" key="1">
    <source>
        <dbReference type="ARBA" id="ARBA00022676"/>
    </source>
</evidence>
<evidence type="ECO:0000313" key="4">
    <source>
        <dbReference type="EMBL" id="MBS6941027.1"/>
    </source>
</evidence>
<proteinExistence type="predicted"/>
<keyword evidence="1" id="KW-0328">Glycosyltransferase</keyword>
<dbReference type="GO" id="GO:0016757">
    <property type="term" value="F:glycosyltransferase activity"/>
    <property type="evidence" value="ECO:0007669"/>
    <property type="project" value="UniProtKB-KW"/>
</dbReference>
<dbReference type="InterPro" id="IPR001173">
    <property type="entry name" value="Glyco_trans_2-like"/>
</dbReference>
<name>A0A943YZ48_9ACTN</name>
<dbReference type="PANTHER" id="PTHR22916">
    <property type="entry name" value="GLYCOSYLTRANSFERASE"/>
    <property type="match status" value="1"/>
</dbReference>
<comment type="caution">
    <text evidence="4">The sequence shown here is derived from an EMBL/GenBank/DDBJ whole genome shotgun (WGS) entry which is preliminary data.</text>
</comment>
<dbReference type="InterPro" id="IPR029044">
    <property type="entry name" value="Nucleotide-diphossugar_trans"/>
</dbReference>
<dbReference type="SUPFAM" id="SSF53448">
    <property type="entry name" value="Nucleotide-diphospho-sugar transferases"/>
    <property type="match status" value="1"/>
</dbReference>
<evidence type="ECO:0000313" key="5">
    <source>
        <dbReference type="Proteomes" id="UP000727506"/>
    </source>
</evidence>
<dbReference type="EMBL" id="JAGZSV010000100">
    <property type="protein sequence ID" value="MBS6941027.1"/>
    <property type="molecule type" value="Genomic_DNA"/>
</dbReference>
<organism evidence="4 5">
    <name type="scientific">Slackia piriformis</name>
    <dbReference type="NCBI Taxonomy" id="626934"/>
    <lineage>
        <taxon>Bacteria</taxon>
        <taxon>Bacillati</taxon>
        <taxon>Actinomycetota</taxon>
        <taxon>Coriobacteriia</taxon>
        <taxon>Eggerthellales</taxon>
        <taxon>Eggerthellaceae</taxon>
        <taxon>Slackia</taxon>
    </lineage>
</organism>
<reference evidence="4" key="1">
    <citation type="submission" date="2021-02" db="EMBL/GenBank/DDBJ databases">
        <title>Infant gut strain persistence is associated with maternal origin, phylogeny, and functional potential including surface adhesion and iron acquisition.</title>
        <authorList>
            <person name="Lou Y.C."/>
        </authorList>
    </citation>
    <scope>NUCLEOTIDE SEQUENCE</scope>
    <source>
        <strain evidence="4">L2_039_000G1_dasL2_039_000G1_concoct_11</strain>
    </source>
</reference>
<dbReference type="Proteomes" id="UP000727506">
    <property type="component" value="Unassembled WGS sequence"/>
</dbReference>
<gene>
    <name evidence="4" type="ORF">KH142_06045</name>
</gene>
<dbReference type="Pfam" id="PF00535">
    <property type="entry name" value="Glycos_transf_2"/>
    <property type="match status" value="1"/>
</dbReference>
<dbReference type="PANTHER" id="PTHR22916:SF51">
    <property type="entry name" value="GLYCOSYLTRANSFERASE EPSH-RELATED"/>
    <property type="match status" value="1"/>
</dbReference>
<sequence>MAEQAGNRTVRPDGAAPTISIVIPVYNTARYLERCLDSVLSQTFSDIEVICVDDGSSDGSAAILDARARIDGRLRVVHRSNAGAAASRNVGLDMARGEYVLFVDSDDYIELHSCETLLGAAREADADIVVFGGRTFPSIEWIDRCLSPRDIVHAGDPFHALLDENGSYPLMCNKFYRRALLEDNGMRFNESLVLGEDNAFQFLVFPHAKTVAYTSACLYHYRCEREGSAIASHYGDLKGKVEKHFAVVSFVAKEWKRRSFIAGHKARFVDLILFFLFDDVKNLSFADRAQIGERLAELFVECGLAMTDCSPAMAPIASFMACDSAALSAPDRDVAVTVFLRLLDQPDDAAKKGFLHLANQSEQRLEFIVVDEDDARRAACIDLLGFDARIASAKSVEEGLALARGRYAIFADFNDEYEWNALREALDAVDEEQVDADVVVMRDVLGNLRATDVFRQVVVIGTREEGAVEGPAAHFAFHLSDLDDLRLSFSSLDACNKLWSVGFLKRASCGGWSASQVARGLLRADIAVACRNPLCEKKAGCVEACDDMARALDELAVVRDRFELEKDGAASCAQANGLVLSTGMRIVESSSTLHGARAAVELLLPYVRSRNVLANLPDSLYAAEDDYKAVLALSEAESLDEALFAHLIGLKRRDGGYIQALEARLEEREEELACVYRSLSFKVGRKITLLPRKLRDAVSRR</sequence>
<evidence type="ECO:0000259" key="3">
    <source>
        <dbReference type="Pfam" id="PF00535"/>
    </source>
</evidence>
<dbReference type="CDD" id="cd00761">
    <property type="entry name" value="Glyco_tranf_GTA_type"/>
    <property type="match status" value="1"/>
</dbReference>
<feature type="domain" description="Glycosyltransferase 2-like" evidence="3">
    <location>
        <begin position="20"/>
        <end position="135"/>
    </location>
</feature>
<dbReference type="Gene3D" id="3.90.550.10">
    <property type="entry name" value="Spore Coat Polysaccharide Biosynthesis Protein SpsA, Chain A"/>
    <property type="match status" value="1"/>
</dbReference>
<keyword evidence="2" id="KW-0808">Transferase</keyword>
<dbReference type="AlphaFoldDB" id="A0A943YZ48"/>